<feature type="chain" id="PRO_5005465485" evidence="1">
    <location>
        <begin position="18"/>
        <end position="759"/>
    </location>
</feature>
<accession>A0A0K1PGI3</accession>
<dbReference type="SUPFAM" id="SSF82171">
    <property type="entry name" value="DPP6 N-terminal domain-like"/>
    <property type="match status" value="1"/>
</dbReference>
<feature type="domain" description="Peptidase S9 prolyl oligopeptidase catalytic" evidence="2">
    <location>
        <begin position="556"/>
        <end position="753"/>
    </location>
</feature>
<dbReference type="InterPro" id="IPR001375">
    <property type="entry name" value="Peptidase_S9_cat"/>
</dbReference>
<dbReference type="PROSITE" id="PS51257">
    <property type="entry name" value="PROKAR_LIPOPROTEIN"/>
    <property type="match status" value="1"/>
</dbReference>
<dbReference type="InterPro" id="IPR029058">
    <property type="entry name" value="AB_hydrolase_fold"/>
</dbReference>
<dbReference type="PANTHER" id="PTHR11731:SF193">
    <property type="entry name" value="DIPEPTIDYL PEPTIDASE 9"/>
    <property type="match status" value="1"/>
</dbReference>
<dbReference type="OrthoDB" id="9806163at2"/>
<dbReference type="Pfam" id="PF00930">
    <property type="entry name" value="DPPIV_N"/>
    <property type="match status" value="1"/>
</dbReference>
<dbReference type="Gene3D" id="3.40.50.1820">
    <property type="entry name" value="alpha/beta hydrolase"/>
    <property type="match status" value="1"/>
</dbReference>
<dbReference type="RefSeq" id="WP_050726410.1">
    <property type="nucleotide sequence ID" value="NZ_CP012332.1"/>
</dbReference>
<proteinExistence type="predicted"/>
<dbReference type="Pfam" id="PF00326">
    <property type="entry name" value="Peptidase_S9"/>
    <property type="match status" value="1"/>
</dbReference>
<protein>
    <submittedName>
        <fullName evidence="4">Dipeptidyl peptidase IV</fullName>
    </submittedName>
</protein>
<dbReference type="PANTHER" id="PTHR11731">
    <property type="entry name" value="PROTEASE FAMILY S9B,C DIPEPTIDYL-PEPTIDASE IV-RELATED"/>
    <property type="match status" value="1"/>
</dbReference>
<evidence type="ECO:0000313" key="4">
    <source>
        <dbReference type="EMBL" id="AKU92204.1"/>
    </source>
</evidence>
<feature type="domain" description="Dipeptidylpeptidase IV N-terminal" evidence="3">
    <location>
        <begin position="147"/>
        <end position="471"/>
    </location>
</feature>
<gene>
    <name evidence="4" type="ORF">AKJ08_2591</name>
</gene>
<dbReference type="GO" id="GO:0008239">
    <property type="term" value="F:dipeptidyl-peptidase activity"/>
    <property type="evidence" value="ECO:0007669"/>
    <property type="project" value="TreeGrafter"/>
</dbReference>
<dbReference type="Gene3D" id="2.140.10.30">
    <property type="entry name" value="Dipeptidylpeptidase IV, N-terminal domain"/>
    <property type="match status" value="1"/>
</dbReference>
<dbReference type="PATRIC" id="fig|1391653.3.peg.2694"/>
<dbReference type="STRING" id="1391653.AKJ08_2591"/>
<dbReference type="EMBL" id="CP012332">
    <property type="protein sequence ID" value="AKU92204.1"/>
    <property type="molecule type" value="Genomic_DNA"/>
</dbReference>
<evidence type="ECO:0000259" key="3">
    <source>
        <dbReference type="Pfam" id="PF00930"/>
    </source>
</evidence>
<keyword evidence="5" id="KW-1185">Reference proteome</keyword>
<dbReference type="SUPFAM" id="SSF53474">
    <property type="entry name" value="alpha/beta-Hydrolases"/>
    <property type="match status" value="1"/>
</dbReference>
<dbReference type="InterPro" id="IPR002469">
    <property type="entry name" value="Peptidase_S9B_N"/>
</dbReference>
<dbReference type="GO" id="GO:0006508">
    <property type="term" value="P:proteolysis"/>
    <property type="evidence" value="ECO:0007669"/>
    <property type="project" value="InterPro"/>
</dbReference>
<dbReference type="GO" id="GO:0008236">
    <property type="term" value="F:serine-type peptidase activity"/>
    <property type="evidence" value="ECO:0007669"/>
    <property type="project" value="InterPro"/>
</dbReference>
<keyword evidence="1" id="KW-0732">Signal</keyword>
<sequence length="759" mass="83953">MRFLTLTAACLTAASLAACSSSDRSREPRTDAEPAVLAPPKLADPAFLEQYAETFRFRLGRPSKIALTPKGDAVLFLRSSPRSFVNDLWSFDPATGEERRLLTAEEILQGGAERLSAEELARRERMRQAARGIASFQLSKDGERILVPLSERLFVIERRTGKVKELPAEGGSPSDPRFSPDGQKVAVVRDGDLWVIEVESGNQRRLTTRSSPTVTNGLAEFVAQEEMDRFEGYWWSPGGKLIAFEEADTQGVENAYIADPTKPQAEPQSWPYPRPGKQNVSVRLGIAPVTGGKPVWVSWDRDRYPYLAKVTWQEEAPLSLLVQNRAQTESVLLAVQASTGETRTLLTEKDSAWVNLDQDVPRWLPDGEGFLWTTERNGAWQLELHDRDGGLVRALTAPDLGYRRLLAVDGKRKTAIVAASPNATERQLYQVSLGASESGAPSEPKALTTDPGEHDATFAADHSLYVHTLSSLAGEQRFTVRRGDGHPFGELRSVAEAPAFLPNLELVELASEHAMRAALVRPRNFDPKLRYPVIVYVYAGPHAQVVTAAREKWLLQQWIADHGFVVVSVDGRGTPARGRAWERAIHGNLIDVPLADQVAGLKALGARFPELDMERVGIYGWSFGGYFSSMAAMQRPDVYKAAVAGAPVADWLDYDTHYTERYLGLPQANPEGYRKSSVLSYASELSRPFLLIHGTADDNVYFAHALKMSDALFRAGKRHDFLPLAGFTHMVPDPLVTTRLYTRITSFFEEHLGAPVAQP</sequence>
<name>A0A0K1PGI3_9BACT</name>
<dbReference type="KEGG" id="vin:AKJ08_2591"/>
<dbReference type="InterPro" id="IPR050278">
    <property type="entry name" value="Serine_Prot_S9B/DPPIV"/>
</dbReference>
<dbReference type="AlphaFoldDB" id="A0A0K1PGI3"/>
<evidence type="ECO:0000313" key="5">
    <source>
        <dbReference type="Proteomes" id="UP000055590"/>
    </source>
</evidence>
<organism evidence="4 5">
    <name type="scientific">Vulgatibacter incomptus</name>
    <dbReference type="NCBI Taxonomy" id="1391653"/>
    <lineage>
        <taxon>Bacteria</taxon>
        <taxon>Pseudomonadati</taxon>
        <taxon>Myxococcota</taxon>
        <taxon>Myxococcia</taxon>
        <taxon>Myxococcales</taxon>
        <taxon>Cystobacterineae</taxon>
        <taxon>Vulgatibacteraceae</taxon>
        <taxon>Vulgatibacter</taxon>
    </lineage>
</organism>
<reference evidence="4 5" key="1">
    <citation type="submission" date="2015-08" db="EMBL/GenBank/DDBJ databases">
        <authorList>
            <person name="Babu N.S."/>
            <person name="Beckwith C.J."/>
            <person name="Beseler K.G."/>
            <person name="Brison A."/>
            <person name="Carone J.V."/>
            <person name="Caskin T.P."/>
            <person name="Diamond M."/>
            <person name="Durham M.E."/>
            <person name="Foxe J.M."/>
            <person name="Go M."/>
            <person name="Henderson B.A."/>
            <person name="Jones I.B."/>
            <person name="McGettigan J.A."/>
            <person name="Micheletti S.J."/>
            <person name="Nasrallah M.E."/>
            <person name="Ortiz D."/>
            <person name="Piller C.R."/>
            <person name="Privatt S.R."/>
            <person name="Schneider S.L."/>
            <person name="Sharp S."/>
            <person name="Smith T.C."/>
            <person name="Stanton J.D."/>
            <person name="Ullery H.E."/>
            <person name="Wilson R.J."/>
            <person name="Serrano M.G."/>
            <person name="Buck G."/>
            <person name="Lee V."/>
            <person name="Wang Y."/>
            <person name="Carvalho R."/>
            <person name="Voegtly L."/>
            <person name="Shi R."/>
            <person name="Duckworth R."/>
            <person name="Johnson A."/>
            <person name="Loviza R."/>
            <person name="Walstead R."/>
            <person name="Shah Z."/>
            <person name="Kiflezghi M."/>
            <person name="Wade K."/>
            <person name="Ball S.L."/>
            <person name="Bradley K.W."/>
            <person name="Asai D.J."/>
            <person name="Bowman C.A."/>
            <person name="Russell D.A."/>
            <person name="Pope W.H."/>
            <person name="Jacobs-Sera D."/>
            <person name="Hendrix R.W."/>
            <person name="Hatfull G.F."/>
        </authorList>
    </citation>
    <scope>NUCLEOTIDE SEQUENCE [LARGE SCALE GENOMIC DNA]</scope>
    <source>
        <strain evidence="4 5">DSM 27710</strain>
    </source>
</reference>
<evidence type="ECO:0000259" key="2">
    <source>
        <dbReference type="Pfam" id="PF00326"/>
    </source>
</evidence>
<evidence type="ECO:0000256" key="1">
    <source>
        <dbReference type="SAM" id="SignalP"/>
    </source>
</evidence>
<feature type="signal peptide" evidence="1">
    <location>
        <begin position="1"/>
        <end position="17"/>
    </location>
</feature>
<dbReference type="Proteomes" id="UP000055590">
    <property type="component" value="Chromosome"/>
</dbReference>